<evidence type="ECO:0000256" key="1">
    <source>
        <dbReference type="SAM" id="Phobius"/>
    </source>
</evidence>
<proteinExistence type="predicted"/>
<keyword evidence="1" id="KW-1133">Transmembrane helix</keyword>
<protein>
    <submittedName>
        <fullName evidence="2">Uncharacterized protein</fullName>
    </submittedName>
</protein>
<keyword evidence="3" id="KW-1185">Reference proteome</keyword>
<organism evidence="2 3">
    <name type="scientific">Croceibacterium salegens</name>
    <dbReference type="NCBI Taxonomy" id="1737568"/>
    <lineage>
        <taxon>Bacteria</taxon>
        <taxon>Pseudomonadati</taxon>
        <taxon>Pseudomonadota</taxon>
        <taxon>Alphaproteobacteria</taxon>
        <taxon>Sphingomonadales</taxon>
        <taxon>Erythrobacteraceae</taxon>
        <taxon>Croceibacterium</taxon>
    </lineage>
</organism>
<name>A0A6I4SSY3_9SPHN</name>
<dbReference type="Proteomes" id="UP000433652">
    <property type="component" value="Unassembled WGS sequence"/>
</dbReference>
<feature type="transmembrane region" description="Helical" evidence="1">
    <location>
        <begin position="20"/>
        <end position="38"/>
    </location>
</feature>
<keyword evidence="1" id="KW-0472">Membrane</keyword>
<sequence length="73" mass="7996">MASRPPDDVARKRWLAIQAVRLGGGVMVVFALAALRGVVPFPEIAAYVMLVVGLLDVFLVPTLLARKWRSPRP</sequence>
<feature type="transmembrane region" description="Helical" evidence="1">
    <location>
        <begin position="44"/>
        <end position="65"/>
    </location>
</feature>
<gene>
    <name evidence="2" type="ORF">GRI89_00915</name>
</gene>
<dbReference type="EMBL" id="WTYM01000021">
    <property type="protein sequence ID" value="MXO58107.1"/>
    <property type="molecule type" value="Genomic_DNA"/>
</dbReference>
<dbReference type="AlphaFoldDB" id="A0A6I4SSY3"/>
<evidence type="ECO:0000313" key="3">
    <source>
        <dbReference type="Proteomes" id="UP000433652"/>
    </source>
</evidence>
<evidence type="ECO:0000313" key="2">
    <source>
        <dbReference type="EMBL" id="MXO58107.1"/>
    </source>
</evidence>
<comment type="caution">
    <text evidence="2">The sequence shown here is derived from an EMBL/GenBank/DDBJ whole genome shotgun (WGS) entry which is preliminary data.</text>
</comment>
<keyword evidence="1" id="KW-0812">Transmembrane</keyword>
<reference evidence="2 3" key="1">
    <citation type="submission" date="2019-12" db="EMBL/GenBank/DDBJ databases">
        <title>Genomic-based taxomic classification of the family Erythrobacteraceae.</title>
        <authorList>
            <person name="Xu L."/>
        </authorList>
    </citation>
    <scope>NUCLEOTIDE SEQUENCE [LARGE SCALE GENOMIC DNA]</scope>
    <source>
        <strain evidence="2 3">MCCC 1K01500</strain>
    </source>
</reference>
<dbReference type="RefSeq" id="WP_159791385.1">
    <property type="nucleotide sequence ID" value="NZ_WTYM01000021.1"/>
</dbReference>
<dbReference type="OrthoDB" id="7410112at2"/>
<accession>A0A6I4SSY3</accession>